<dbReference type="CDD" id="cd06171">
    <property type="entry name" value="Sigma70_r4"/>
    <property type="match status" value="1"/>
</dbReference>
<evidence type="ECO:0000256" key="4">
    <source>
        <dbReference type="ARBA" id="ARBA00023082"/>
    </source>
</evidence>
<comment type="similarity">
    <text evidence="1 7">Belongs to the sigma-70 factor family. ECF subfamily.</text>
</comment>
<dbReference type="InterPro" id="IPR013324">
    <property type="entry name" value="RNA_pol_sigma_r3/r4-like"/>
</dbReference>
<dbReference type="NCBIfam" id="NF006089">
    <property type="entry name" value="PRK08241.1"/>
    <property type="match status" value="1"/>
</dbReference>
<dbReference type="NCBIfam" id="TIGR02960">
    <property type="entry name" value="SigX5"/>
    <property type="match status" value="1"/>
</dbReference>
<organism evidence="10 11">
    <name type="scientific">Ruania alba</name>
    <dbReference type="NCBI Taxonomy" id="648782"/>
    <lineage>
        <taxon>Bacteria</taxon>
        <taxon>Bacillati</taxon>
        <taxon>Actinomycetota</taxon>
        <taxon>Actinomycetes</taxon>
        <taxon>Micrococcales</taxon>
        <taxon>Ruaniaceae</taxon>
        <taxon>Ruania</taxon>
    </lineage>
</organism>
<evidence type="ECO:0000256" key="7">
    <source>
        <dbReference type="RuleBase" id="RU000716"/>
    </source>
</evidence>
<dbReference type="InterPro" id="IPR013249">
    <property type="entry name" value="RNA_pol_sigma70_r4_t2"/>
</dbReference>
<protein>
    <recommendedName>
        <fullName evidence="7">RNA polymerase sigma factor</fullName>
    </recommendedName>
</protein>
<dbReference type="PANTHER" id="PTHR43133">
    <property type="entry name" value="RNA POLYMERASE ECF-TYPE SIGMA FACTO"/>
    <property type="match status" value="1"/>
</dbReference>
<dbReference type="InterPro" id="IPR014305">
    <property type="entry name" value="RNA_pol_sigma-G_actinobac"/>
</dbReference>
<evidence type="ECO:0000256" key="6">
    <source>
        <dbReference type="ARBA" id="ARBA00023163"/>
    </source>
</evidence>
<sequence>MTIESAVEQDFAAIIAPYRREIFSHCYRMMGSVHEAEDLVQETLLRAWKGYAGFTGASSVRTWIHRIATNTCLTALESRQKRPLPTGLGAPASGPDDLVEADMMWLEPAPDAVLDSRSDPGTLAEWRESVRLAFIAALQHLPPRQRAVLVLRDVLSWRAAEVAEATGVTVATVNSLLQRARRTIADLAPTREALVEPASPDERAVLDRFVAGFENYDVDGLVELFTDSTVWEMPPFQGWYQGAQTIGALIARNCPATGPGEMVLVPTRANGQPAFGVYMRGEDGVHRRFHLQVVDVDGDRIAHVVAFFDTTLFDTFGLPAELDRR</sequence>
<proteinExistence type="inferred from homology"/>
<dbReference type="RefSeq" id="WP_089771863.1">
    <property type="nucleotide sequence ID" value="NZ_FNTX01000001.1"/>
</dbReference>
<evidence type="ECO:0000256" key="2">
    <source>
        <dbReference type="ARBA" id="ARBA00011344"/>
    </source>
</evidence>
<dbReference type="InterPro" id="IPR000838">
    <property type="entry name" value="RNA_pol_sigma70_ECF_CS"/>
</dbReference>
<evidence type="ECO:0000313" key="10">
    <source>
        <dbReference type="EMBL" id="SED85903.1"/>
    </source>
</evidence>
<dbReference type="OrthoDB" id="7376212at2"/>
<evidence type="ECO:0000259" key="9">
    <source>
        <dbReference type="Pfam" id="PF08281"/>
    </source>
</evidence>
<dbReference type="Proteomes" id="UP000199220">
    <property type="component" value="Unassembled WGS sequence"/>
</dbReference>
<keyword evidence="3 7" id="KW-0805">Transcription regulation</keyword>
<dbReference type="PROSITE" id="PS01063">
    <property type="entry name" value="SIGMA70_ECF"/>
    <property type="match status" value="1"/>
</dbReference>
<evidence type="ECO:0000256" key="5">
    <source>
        <dbReference type="ARBA" id="ARBA00023125"/>
    </source>
</evidence>
<gene>
    <name evidence="10" type="ORF">SAMN04488554_0887</name>
</gene>
<dbReference type="SUPFAM" id="SSF88659">
    <property type="entry name" value="Sigma3 and sigma4 domains of RNA polymerase sigma factors"/>
    <property type="match status" value="1"/>
</dbReference>
<dbReference type="InterPro" id="IPR013325">
    <property type="entry name" value="RNA_pol_sigma_r2"/>
</dbReference>
<name>A0A1H5E4B9_9MICO</name>
<dbReference type="GO" id="GO:0003677">
    <property type="term" value="F:DNA binding"/>
    <property type="evidence" value="ECO:0007669"/>
    <property type="project" value="UniProtKB-KW"/>
</dbReference>
<keyword evidence="11" id="KW-1185">Reference proteome</keyword>
<keyword evidence="4 7" id="KW-0731">Sigma factor</keyword>
<dbReference type="InterPro" id="IPR014284">
    <property type="entry name" value="RNA_pol_sigma-70_dom"/>
</dbReference>
<feature type="domain" description="RNA polymerase sigma-70 region 2" evidence="8">
    <location>
        <begin position="15"/>
        <end position="81"/>
    </location>
</feature>
<dbReference type="InterPro" id="IPR039425">
    <property type="entry name" value="RNA_pol_sigma-70-like"/>
</dbReference>
<dbReference type="Gene3D" id="1.10.10.10">
    <property type="entry name" value="Winged helix-like DNA-binding domain superfamily/Winged helix DNA-binding domain"/>
    <property type="match status" value="1"/>
</dbReference>
<dbReference type="InterPro" id="IPR007627">
    <property type="entry name" value="RNA_pol_sigma70_r2"/>
</dbReference>
<dbReference type="AlphaFoldDB" id="A0A1H5E4B9"/>
<dbReference type="Gene3D" id="3.10.450.50">
    <property type="match status" value="1"/>
</dbReference>
<dbReference type="InterPro" id="IPR032710">
    <property type="entry name" value="NTF2-like_dom_sf"/>
</dbReference>
<dbReference type="Gene3D" id="1.10.1740.10">
    <property type="match status" value="1"/>
</dbReference>
<dbReference type="Pfam" id="PF04542">
    <property type="entry name" value="Sigma70_r2"/>
    <property type="match status" value="1"/>
</dbReference>
<dbReference type="PANTHER" id="PTHR43133:SF65">
    <property type="entry name" value="ECF RNA POLYMERASE SIGMA FACTOR SIGG"/>
    <property type="match status" value="1"/>
</dbReference>
<evidence type="ECO:0000313" key="11">
    <source>
        <dbReference type="Proteomes" id="UP000199220"/>
    </source>
</evidence>
<comment type="subunit">
    <text evidence="2">Interacts transiently with the RNA polymerase catalytic core formed by RpoA, RpoB, RpoC and RpoZ (2 alpha, 1 beta, 1 beta' and 1 omega subunit) to form the RNA polymerase holoenzyme that can initiate transcription.</text>
</comment>
<dbReference type="EMBL" id="FNTX01000001">
    <property type="protein sequence ID" value="SED85903.1"/>
    <property type="molecule type" value="Genomic_DNA"/>
</dbReference>
<evidence type="ECO:0000259" key="8">
    <source>
        <dbReference type="Pfam" id="PF04542"/>
    </source>
</evidence>
<dbReference type="Pfam" id="PF08281">
    <property type="entry name" value="Sigma70_r4_2"/>
    <property type="match status" value="1"/>
</dbReference>
<dbReference type="STRING" id="648782.SAMN04488554_0887"/>
<feature type="domain" description="RNA polymerase sigma factor 70 region 4 type 2" evidence="9">
    <location>
        <begin position="132"/>
        <end position="183"/>
    </location>
</feature>
<evidence type="ECO:0000256" key="3">
    <source>
        <dbReference type="ARBA" id="ARBA00023015"/>
    </source>
</evidence>
<dbReference type="GO" id="GO:0006950">
    <property type="term" value="P:response to stress"/>
    <property type="evidence" value="ECO:0007669"/>
    <property type="project" value="UniProtKB-ARBA"/>
</dbReference>
<keyword evidence="5 7" id="KW-0238">DNA-binding</keyword>
<dbReference type="SUPFAM" id="SSF88946">
    <property type="entry name" value="Sigma2 domain of RNA polymerase sigma factors"/>
    <property type="match status" value="1"/>
</dbReference>
<dbReference type="NCBIfam" id="TIGR02937">
    <property type="entry name" value="sigma70-ECF"/>
    <property type="match status" value="1"/>
</dbReference>
<dbReference type="SUPFAM" id="SSF54427">
    <property type="entry name" value="NTF2-like"/>
    <property type="match status" value="1"/>
</dbReference>
<dbReference type="GO" id="GO:0006352">
    <property type="term" value="P:DNA-templated transcription initiation"/>
    <property type="evidence" value="ECO:0007669"/>
    <property type="project" value="InterPro"/>
</dbReference>
<dbReference type="GO" id="GO:0016987">
    <property type="term" value="F:sigma factor activity"/>
    <property type="evidence" value="ECO:0007669"/>
    <property type="project" value="UniProtKB-KW"/>
</dbReference>
<accession>A0A1H5E4B9</accession>
<dbReference type="InterPro" id="IPR036388">
    <property type="entry name" value="WH-like_DNA-bd_sf"/>
</dbReference>
<reference evidence="11" key="1">
    <citation type="submission" date="2016-10" db="EMBL/GenBank/DDBJ databases">
        <authorList>
            <person name="Varghese N."/>
            <person name="Submissions S."/>
        </authorList>
    </citation>
    <scope>NUCLEOTIDE SEQUENCE [LARGE SCALE GENOMIC DNA]</scope>
    <source>
        <strain evidence="11">DSM 21368</strain>
    </source>
</reference>
<evidence type="ECO:0000256" key="1">
    <source>
        <dbReference type="ARBA" id="ARBA00010641"/>
    </source>
</evidence>
<keyword evidence="6 7" id="KW-0804">Transcription</keyword>